<name>A0A238KXG8_9RHOB</name>
<gene>
    <name evidence="1" type="ORF">RUA8715_03043</name>
</gene>
<keyword evidence="2" id="KW-1185">Reference proteome</keyword>
<dbReference type="Pfam" id="PF06299">
    <property type="entry name" value="DUF1045"/>
    <property type="match status" value="1"/>
</dbReference>
<dbReference type="AlphaFoldDB" id="A0A238KXG8"/>
<organism evidence="1 2">
    <name type="scientific">Ruegeria arenilitoris</name>
    <dbReference type="NCBI Taxonomy" id="1173585"/>
    <lineage>
        <taxon>Bacteria</taxon>
        <taxon>Pseudomonadati</taxon>
        <taxon>Pseudomonadota</taxon>
        <taxon>Alphaproteobacteria</taxon>
        <taxon>Rhodobacterales</taxon>
        <taxon>Roseobacteraceae</taxon>
        <taxon>Ruegeria</taxon>
    </lineage>
</organism>
<dbReference type="EMBL" id="FXYG01000004">
    <property type="protein sequence ID" value="SMX47271.1"/>
    <property type="molecule type" value="Genomic_DNA"/>
</dbReference>
<dbReference type="InterPro" id="IPR009389">
    <property type="entry name" value="DUF1045"/>
</dbReference>
<dbReference type="RefSeq" id="WP_093964549.1">
    <property type="nucleotide sequence ID" value="NZ_FXYG01000004.1"/>
</dbReference>
<reference evidence="2" key="1">
    <citation type="submission" date="2017-05" db="EMBL/GenBank/DDBJ databases">
        <authorList>
            <person name="Rodrigo-Torres L."/>
            <person name="Arahal R. D."/>
            <person name="Lucena T."/>
        </authorList>
    </citation>
    <scope>NUCLEOTIDE SEQUENCE [LARGE SCALE GENOMIC DNA]</scope>
    <source>
        <strain evidence="2">CECT 8715</strain>
    </source>
</reference>
<dbReference type="NCBIfam" id="TIGR03223">
    <property type="entry name" value="Phn_opern_protn"/>
    <property type="match status" value="1"/>
</dbReference>
<dbReference type="OrthoDB" id="4954742at2"/>
<evidence type="ECO:0000313" key="1">
    <source>
        <dbReference type="EMBL" id="SMX47271.1"/>
    </source>
</evidence>
<dbReference type="Proteomes" id="UP000202485">
    <property type="component" value="Unassembled WGS sequence"/>
</dbReference>
<evidence type="ECO:0000313" key="2">
    <source>
        <dbReference type="Proteomes" id="UP000202485"/>
    </source>
</evidence>
<sequence length="227" mass="25442">MNFARYAIYFVPPAQSDWSRFATAWLGWDIDAGRTVDHPTIDGLDVASVTQVPRKYGLHATMKPPFRLREDQSLSSLQDTCARLAGKFAPVLLDRLEVARLGRFLALRPVGDTRDLNALAAACVRDLDPFRAPASETEMNRRRAAGLTMEQDANLTNWGYPYVLEAFRFHITLSGRLSKPMLANVQTVLNQRLVPLLPAPFDIRDLALVGEAEDGRFHMLQRYALSG</sequence>
<dbReference type="PIRSF" id="PIRSF033328">
    <property type="entry name" value="Phest_Mll4975"/>
    <property type="match status" value="1"/>
</dbReference>
<protein>
    <recommendedName>
        <fullName evidence="3">Phosphonate metabolism protein</fullName>
    </recommendedName>
</protein>
<dbReference type="Gene3D" id="3.90.1140.10">
    <property type="entry name" value="Cyclic phosphodiesterase"/>
    <property type="match status" value="1"/>
</dbReference>
<proteinExistence type="predicted"/>
<evidence type="ECO:0008006" key="3">
    <source>
        <dbReference type="Google" id="ProtNLM"/>
    </source>
</evidence>
<accession>A0A238KXG8</accession>